<dbReference type="KEGG" id="oho:Oweho_0962"/>
<dbReference type="STRING" id="926562.Oweho_0962"/>
<dbReference type="CDD" id="cd04511">
    <property type="entry name" value="NUDIX_Hydrolase"/>
    <property type="match status" value="1"/>
</dbReference>
<evidence type="ECO:0000313" key="7">
    <source>
        <dbReference type="Proteomes" id="UP000005631"/>
    </source>
</evidence>
<dbReference type="PROSITE" id="PS51462">
    <property type="entry name" value="NUDIX"/>
    <property type="match status" value="1"/>
</dbReference>
<dbReference type="PANTHER" id="PTHR43222:SF2">
    <property type="entry name" value="NUDIX HYDROLASE 23, CHLOROPLASTIC"/>
    <property type="match status" value="1"/>
</dbReference>
<sequence length="180" mass="20614">MNYCSNCGSADLMYKIPEDDHFPRFVCPDCDTIHYTNPNMVVGCLIDKDGKIMLARRGIEPRLGFWNLPCGFLENEETVEQGAKREVYEETGATVELGNLHTVYNLPHANQVYLIFKADMVGDKYELTTESTEIRFFAPEEIPWDEIAFSSNAFAIKKYIEHGKADKITHVGSYFKDKIR</sequence>
<feature type="domain" description="Nudix hydrolase" evidence="5">
    <location>
        <begin position="37"/>
        <end position="160"/>
    </location>
</feature>
<dbReference type="Pfam" id="PF00293">
    <property type="entry name" value="NUDIX"/>
    <property type="match status" value="1"/>
</dbReference>
<dbReference type="AlphaFoldDB" id="G8R3F1"/>
<dbReference type="RefSeq" id="WP_014201333.1">
    <property type="nucleotide sequence ID" value="NC_016599.1"/>
</dbReference>
<evidence type="ECO:0000256" key="2">
    <source>
        <dbReference type="ARBA" id="ARBA00022801"/>
    </source>
</evidence>
<dbReference type="PRINTS" id="PR00502">
    <property type="entry name" value="NUDIXFAMILY"/>
</dbReference>
<evidence type="ECO:0000313" key="6">
    <source>
        <dbReference type="EMBL" id="AEV31972.1"/>
    </source>
</evidence>
<dbReference type="Gene3D" id="3.90.79.10">
    <property type="entry name" value="Nucleoside Triphosphate Pyrophosphohydrolase"/>
    <property type="match status" value="1"/>
</dbReference>
<keyword evidence="3" id="KW-0460">Magnesium</keyword>
<dbReference type="SUPFAM" id="SSF55811">
    <property type="entry name" value="Nudix"/>
    <property type="match status" value="1"/>
</dbReference>
<dbReference type="InterPro" id="IPR015797">
    <property type="entry name" value="NUDIX_hydrolase-like_dom_sf"/>
</dbReference>
<protein>
    <submittedName>
        <fullName evidence="6">ADP-ribose pyrophosphatase</fullName>
    </submittedName>
</protein>
<dbReference type="GO" id="GO:0016787">
    <property type="term" value="F:hydrolase activity"/>
    <property type="evidence" value="ECO:0007669"/>
    <property type="project" value="UniProtKB-KW"/>
</dbReference>
<organism evidence="6 7">
    <name type="scientific">Owenweeksia hongkongensis (strain DSM 17368 / CIP 108786 / JCM 12287 / NRRL B-23963 / UST20020801)</name>
    <dbReference type="NCBI Taxonomy" id="926562"/>
    <lineage>
        <taxon>Bacteria</taxon>
        <taxon>Pseudomonadati</taxon>
        <taxon>Bacteroidota</taxon>
        <taxon>Flavobacteriia</taxon>
        <taxon>Flavobacteriales</taxon>
        <taxon>Owenweeksiaceae</taxon>
        <taxon>Owenweeksia</taxon>
    </lineage>
</organism>
<evidence type="ECO:0000256" key="4">
    <source>
        <dbReference type="RuleBase" id="RU003476"/>
    </source>
</evidence>
<accession>G8R3F1</accession>
<reference evidence="6 7" key="1">
    <citation type="journal article" date="2012" name="Stand. Genomic Sci.">
        <title>Genome sequence of the orange-pigmented seawater bacterium Owenweeksia hongkongensis type strain (UST20020801(T)).</title>
        <authorList>
            <person name="Riedel T."/>
            <person name="Held B."/>
            <person name="Nolan M."/>
            <person name="Lucas S."/>
            <person name="Lapidus A."/>
            <person name="Tice H."/>
            <person name="Del Rio T.G."/>
            <person name="Cheng J.F."/>
            <person name="Han C."/>
            <person name="Tapia R."/>
            <person name="Goodwin L.A."/>
            <person name="Pitluck S."/>
            <person name="Liolios K."/>
            <person name="Mavromatis K."/>
            <person name="Pagani I."/>
            <person name="Ivanova N."/>
            <person name="Mikhailova N."/>
            <person name="Pati A."/>
            <person name="Chen A."/>
            <person name="Palaniappan K."/>
            <person name="Rohde M."/>
            <person name="Tindall B.J."/>
            <person name="Detter J.C."/>
            <person name="Goker M."/>
            <person name="Woyke T."/>
            <person name="Bristow J."/>
            <person name="Eisen J.A."/>
            <person name="Markowitz V."/>
            <person name="Hugenholtz P."/>
            <person name="Klenk H.P."/>
            <person name="Kyrpides N.C."/>
        </authorList>
    </citation>
    <scope>NUCLEOTIDE SEQUENCE</scope>
    <source>
        <strain evidence="7">DSM 17368 / JCM 12287 / NRRL B-23963</strain>
    </source>
</reference>
<dbReference type="InterPro" id="IPR020084">
    <property type="entry name" value="NUDIX_hydrolase_CS"/>
</dbReference>
<dbReference type="InterPro" id="IPR020476">
    <property type="entry name" value="Nudix_hydrolase"/>
</dbReference>
<evidence type="ECO:0000256" key="3">
    <source>
        <dbReference type="ARBA" id="ARBA00022842"/>
    </source>
</evidence>
<dbReference type="PROSITE" id="PS00893">
    <property type="entry name" value="NUDIX_BOX"/>
    <property type="match status" value="1"/>
</dbReference>
<dbReference type="InterPro" id="IPR029401">
    <property type="entry name" value="Nudix_N"/>
</dbReference>
<dbReference type="Gene3D" id="2.20.70.10">
    <property type="match status" value="1"/>
</dbReference>
<keyword evidence="7" id="KW-1185">Reference proteome</keyword>
<keyword evidence="2 4" id="KW-0378">Hydrolase</keyword>
<dbReference type="HOGENOM" id="CLU_037162_16_1_10"/>
<gene>
    <name evidence="6" type="ordered locus">Oweho_0962</name>
</gene>
<dbReference type="Proteomes" id="UP000005631">
    <property type="component" value="Chromosome"/>
</dbReference>
<dbReference type="OrthoDB" id="9786141at2"/>
<dbReference type="EMBL" id="CP003156">
    <property type="protein sequence ID" value="AEV31972.1"/>
    <property type="molecule type" value="Genomic_DNA"/>
</dbReference>
<dbReference type="Pfam" id="PF14803">
    <property type="entry name" value="Zn_ribbon_Nudix"/>
    <property type="match status" value="1"/>
</dbReference>
<comment type="cofactor">
    <cofactor evidence="1">
        <name>Mg(2+)</name>
        <dbReference type="ChEBI" id="CHEBI:18420"/>
    </cofactor>
</comment>
<dbReference type="eggNOG" id="COG1051">
    <property type="taxonomic scope" value="Bacteria"/>
</dbReference>
<evidence type="ECO:0000259" key="5">
    <source>
        <dbReference type="PROSITE" id="PS51462"/>
    </source>
</evidence>
<comment type="similarity">
    <text evidence="4">Belongs to the Nudix hydrolase family.</text>
</comment>
<name>G8R3F1_OWEHD</name>
<proteinExistence type="inferred from homology"/>
<dbReference type="PANTHER" id="PTHR43222">
    <property type="entry name" value="NUDIX HYDROLASE 23"/>
    <property type="match status" value="1"/>
</dbReference>
<dbReference type="InterPro" id="IPR000086">
    <property type="entry name" value="NUDIX_hydrolase_dom"/>
</dbReference>
<evidence type="ECO:0000256" key="1">
    <source>
        <dbReference type="ARBA" id="ARBA00001946"/>
    </source>
</evidence>